<dbReference type="EMBL" id="JACJLL010000028">
    <property type="protein sequence ID" value="MBM6818949.1"/>
    <property type="molecule type" value="Genomic_DNA"/>
</dbReference>
<keyword evidence="1" id="KW-0812">Transmembrane</keyword>
<gene>
    <name evidence="3" type="ORF">H6A19_06290</name>
</gene>
<feature type="transmembrane region" description="Helical" evidence="1">
    <location>
        <begin position="39"/>
        <end position="62"/>
    </location>
</feature>
<accession>A0ABS2FFH0</accession>
<evidence type="ECO:0000256" key="1">
    <source>
        <dbReference type="SAM" id="Phobius"/>
    </source>
</evidence>
<evidence type="ECO:0000313" key="3">
    <source>
        <dbReference type="EMBL" id="MBM6818949.1"/>
    </source>
</evidence>
<sequence length="222" mass="26281">MKKFNIDELIWFIILILLDLSIVFLIRSGNITNFVSSDMIIYFYLSIIILSVFTVFQFGRIFTIKRRVETTNKFIPLTFTLCIGVILLYLFPLLKGNEDINENLLLKNHTDAIIINSENYDILNKIEEHRDEYEGKNILFLGYIDKDENSSDFMIITRQMIKCCQADKEKLQIKVKGIESNLEEGQWINIYGRICFDNDFYVLVEDYTLQDEPKDIYFHEHL</sequence>
<evidence type="ECO:0000259" key="2">
    <source>
        <dbReference type="Pfam" id="PF21537"/>
    </source>
</evidence>
<proteinExistence type="predicted"/>
<comment type="caution">
    <text evidence="3">The sequence shown here is derived from an EMBL/GenBank/DDBJ whole genome shotgun (WGS) entry which is preliminary data.</text>
</comment>
<keyword evidence="1" id="KW-1133">Transmembrane helix</keyword>
<protein>
    <recommendedName>
        <fullName evidence="2">DUF1980 domain-containing protein</fullName>
    </recommendedName>
</protein>
<organism evidence="3 4">
    <name type="scientific">Clostridium saudiense</name>
    <dbReference type="NCBI Taxonomy" id="1414720"/>
    <lineage>
        <taxon>Bacteria</taxon>
        <taxon>Bacillati</taxon>
        <taxon>Bacillota</taxon>
        <taxon>Clostridia</taxon>
        <taxon>Eubacteriales</taxon>
        <taxon>Clostridiaceae</taxon>
        <taxon>Clostridium</taxon>
    </lineage>
</organism>
<keyword evidence="4" id="KW-1185">Reference proteome</keyword>
<dbReference type="InterPro" id="IPR048447">
    <property type="entry name" value="DUF1980_C"/>
</dbReference>
<evidence type="ECO:0000313" key="4">
    <source>
        <dbReference type="Proteomes" id="UP000767334"/>
    </source>
</evidence>
<dbReference type="Pfam" id="PF21537">
    <property type="entry name" value="DUF1980_C"/>
    <property type="match status" value="1"/>
</dbReference>
<keyword evidence="1" id="KW-0472">Membrane</keyword>
<dbReference type="Proteomes" id="UP000767334">
    <property type="component" value="Unassembled WGS sequence"/>
</dbReference>
<dbReference type="RefSeq" id="WP_148322449.1">
    <property type="nucleotide sequence ID" value="NZ_JACJLL010000028.1"/>
</dbReference>
<reference evidence="3 4" key="1">
    <citation type="journal article" date="2021" name="Sci. Rep.">
        <title>The distribution of antibiotic resistance genes in chicken gut microbiota commensals.</title>
        <authorList>
            <person name="Juricova H."/>
            <person name="Matiasovicova J."/>
            <person name="Kubasova T."/>
            <person name="Cejkova D."/>
            <person name="Rychlik I."/>
        </authorList>
    </citation>
    <scope>NUCLEOTIDE SEQUENCE [LARGE SCALE GENOMIC DNA]</scope>
    <source>
        <strain evidence="3 4">An435</strain>
    </source>
</reference>
<feature type="domain" description="DUF1980" evidence="2">
    <location>
        <begin position="101"/>
        <end position="217"/>
    </location>
</feature>
<name>A0ABS2FFH0_9CLOT</name>
<feature type="transmembrane region" description="Helical" evidence="1">
    <location>
        <begin position="74"/>
        <end position="94"/>
    </location>
</feature>
<feature type="transmembrane region" description="Helical" evidence="1">
    <location>
        <begin position="9"/>
        <end position="27"/>
    </location>
</feature>